<dbReference type="CDD" id="cd04900">
    <property type="entry name" value="ACT_UUR-like_1"/>
    <property type="match status" value="1"/>
</dbReference>
<dbReference type="PANTHER" id="PTHR47320:SF1">
    <property type="entry name" value="BIFUNCTIONAL URIDYLYLTRANSFERASE_URIDYLYL-REMOVING ENZYME"/>
    <property type="match status" value="1"/>
</dbReference>
<proteinExistence type="predicted"/>
<accession>A0A444ITQ3</accession>
<evidence type="ECO:0000256" key="1">
    <source>
        <dbReference type="ARBA" id="ARBA00022801"/>
    </source>
</evidence>
<dbReference type="PROSITE" id="PS51671">
    <property type="entry name" value="ACT"/>
    <property type="match status" value="2"/>
</dbReference>
<dbReference type="EMBL" id="MTKP01000394">
    <property type="protein sequence ID" value="RWX44172.1"/>
    <property type="molecule type" value="Genomic_DNA"/>
</dbReference>
<keyword evidence="3" id="KW-0808">Transferase</keyword>
<dbReference type="AlphaFoldDB" id="A0A444ITQ3"/>
<gene>
    <name evidence="3" type="ORF">VT98_13942</name>
</gene>
<dbReference type="InterPro" id="IPR010043">
    <property type="entry name" value="UTase/UR"/>
</dbReference>
<reference evidence="3 4" key="1">
    <citation type="submission" date="2017-01" db="EMBL/GenBank/DDBJ databases">
        <title>The cable genome- insights into the physiology and evolution of filamentous bacteria capable of sulfide oxidation via long distance electron transfer.</title>
        <authorList>
            <person name="Schreiber L."/>
            <person name="Bjerg J.T."/>
            <person name="Boggild A."/>
            <person name="Van De Vossenberg J."/>
            <person name="Meysman F."/>
            <person name="Nielsen L.P."/>
            <person name="Schramm A."/>
            <person name="Kjeldsen K.U."/>
        </authorList>
    </citation>
    <scope>NUCLEOTIDE SEQUENCE [LARGE SCALE GENOMIC DNA]</scope>
    <source>
        <strain evidence="3">A1</strain>
    </source>
</reference>
<feature type="non-terminal residue" evidence="3">
    <location>
        <position position="1"/>
    </location>
</feature>
<sequence length="280" mass="32062">VRSCLEAECTTESDVEQGEEQGADWLREQINELLQPDEAPLRIAVEELPSDYLVSFTPEAVLQHLRLHRDQATVLQQKVLLFPEKKQGSWPLLMLCRDRQGLLAKLCGVLALHNLSVLAARIFTWPDGTVVDMLDLAPEAVIAFDEQDWNGLEQDMNQAVNYRLDVGRKLYNKLESSIHRRRRQVQQLANKVIIDNDASTRHTVMEVYGDDQPGTLYQLTQTLSDFHLNIHRARIATEVEQLIDVFYVTTEDQEKISNKELLDRVKDALFRVICDGEEGL</sequence>
<dbReference type="PANTHER" id="PTHR47320">
    <property type="entry name" value="BIFUNCTIONAL URIDYLYLTRANSFERASE/URIDYLYL-REMOVING ENZYME"/>
    <property type="match status" value="1"/>
</dbReference>
<dbReference type="SUPFAM" id="SSF55021">
    <property type="entry name" value="ACT-like"/>
    <property type="match status" value="2"/>
</dbReference>
<comment type="caution">
    <text evidence="3">The sequence shown here is derived from an EMBL/GenBank/DDBJ whole genome shotgun (WGS) entry which is preliminary data.</text>
</comment>
<organism evidence="3 4">
    <name type="scientific">Candidatus Electrothrix communis</name>
    <dbReference type="NCBI Taxonomy" id="1859133"/>
    <lineage>
        <taxon>Bacteria</taxon>
        <taxon>Pseudomonadati</taxon>
        <taxon>Thermodesulfobacteriota</taxon>
        <taxon>Desulfobulbia</taxon>
        <taxon>Desulfobulbales</taxon>
        <taxon>Desulfobulbaceae</taxon>
        <taxon>Candidatus Electrothrix</taxon>
    </lineage>
</organism>
<dbReference type="EC" id="2.7.7.59" evidence="3"/>
<dbReference type="CDD" id="cd04899">
    <property type="entry name" value="ACT_ACR-UUR-like_2"/>
    <property type="match status" value="1"/>
</dbReference>
<dbReference type="Pfam" id="PF24931">
    <property type="entry name" value="ACT_ACR9_3rd"/>
    <property type="match status" value="1"/>
</dbReference>
<evidence type="ECO:0000313" key="3">
    <source>
        <dbReference type="EMBL" id="RWX44172.1"/>
    </source>
</evidence>
<evidence type="ECO:0000259" key="2">
    <source>
        <dbReference type="PROSITE" id="PS51671"/>
    </source>
</evidence>
<dbReference type="InterPro" id="IPR002912">
    <property type="entry name" value="ACT_dom"/>
</dbReference>
<dbReference type="GO" id="GO:0008773">
    <property type="term" value="F:[protein-PII] uridylyltransferase activity"/>
    <property type="evidence" value="ECO:0007669"/>
    <property type="project" value="UniProtKB-EC"/>
</dbReference>
<dbReference type="Proteomes" id="UP000288086">
    <property type="component" value="Unassembled WGS sequence"/>
</dbReference>
<dbReference type="Gene3D" id="3.30.70.260">
    <property type="match status" value="1"/>
</dbReference>
<keyword evidence="4" id="KW-1185">Reference proteome</keyword>
<keyword evidence="1" id="KW-0378">Hydrolase</keyword>
<evidence type="ECO:0000313" key="4">
    <source>
        <dbReference type="Proteomes" id="UP000288086"/>
    </source>
</evidence>
<protein>
    <submittedName>
        <fullName evidence="3">ACT domain-containing protein</fullName>
        <ecNumber evidence="3">2.7.7.59</ecNumber>
    </submittedName>
</protein>
<dbReference type="InterPro" id="IPR045865">
    <property type="entry name" value="ACT-like_dom_sf"/>
</dbReference>
<keyword evidence="3" id="KW-0548">Nucleotidyltransferase</keyword>
<feature type="domain" description="ACT" evidence="2">
    <location>
        <begin position="91"/>
        <end position="171"/>
    </location>
</feature>
<dbReference type="GO" id="GO:0016787">
    <property type="term" value="F:hydrolase activity"/>
    <property type="evidence" value="ECO:0007669"/>
    <property type="project" value="UniProtKB-KW"/>
</dbReference>
<name>A0A444ITQ3_9BACT</name>
<feature type="domain" description="ACT" evidence="2">
    <location>
        <begin position="204"/>
        <end position="280"/>
    </location>
</feature>